<keyword evidence="4" id="KW-0560">Oxidoreductase</keyword>
<protein>
    <recommendedName>
        <fullName evidence="6">FAD/NAD(P)-binding domain-containing protein</fullName>
    </recommendedName>
</protein>
<dbReference type="GO" id="GO:0050660">
    <property type="term" value="F:flavin adenine dinucleotide binding"/>
    <property type="evidence" value="ECO:0007669"/>
    <property type="project" value="TreeGrafter"/>
</dbReference>
<dbReference type="SUPFAM" id="SSF51905">
    <property type="entry name" value="FAD/NAD(P)-binding domain"/>
    <property type="match status" value="1"/>
</dbReference>
<dbReference type="InterPro" id="IPR036188">
    <property type="entry name" value="FAD/NAD-bd_sf"/>
</dbReference>
<dbReference type="AlphaFoldDB" id="G2RDP1"/>
<dbReference type="KEGG" id="ttt:THITE_2122633"/>
<dbReference type="RefSeq" id="XP_003657162.1">
    <property type="nucleotide sequence ID" value="XM_003657114.1"/>
</dbReference>
<comment type="similarity">
    <text evidence="1">Belongs to the FAD-dependent oxidoreductase family.</text>
</comment>
<evidence type="ECO:0000313" key="8">
    <source>
        <dbReference type="Proteomes" id="UP000008181"/>
    </source>
</evidence>
<gene>
    <name evidence="7" type="ORF">THITE_2122633</name>
</gene>
<dbReference type="STRING" id="578455.G2RDP1"/>
<organism evidence="7 8">
    <name type="scientific">Thermothielavioides terrestris (strain ATCC 38088 / NRRL 8126)</name>
    <name type="common">Thielavia terrestris</name>
    <dbReference type="NCBI Taxonomy" id="578455"/>
    <lineage>
        <taxon>Eukaryota</taxon>
        <taxon>Fungi</taxon>
        <taxon>Dikarya</taxon>
        <taxon>Ascomycota</taxon>
        <taxon>Pezizomycotina</taxon>
        <taxon>Sordariomycetes</taxon>
        <taxon>Sordariomycetidae</taxon>
        <taxon>Sordariales</taxon>
        <taxon>Chaetomiaceae</taxon>
        <taxon>Thermothielavioides</taxon>
        <taxon>Thermothielavioides terrestris</taxon>
    </lineage>
</organism>
<sequence>MTKTVLILGGSLAGLHVAHALLRKRNKDLKVIIVSKNTHLYWNLASVRAIIPGQIKDEAIFKPLSDALSRYPKESWELIIGTATAANLEEKAVEVAVSDGTTRKVAYDQLVMATGARSAAPNVPWKAADSYEDTVKILHDTAARVKNAQHIVVGGAGSTGVEVAGELGHEYGKTKEIILLCAADKILGGDSVAAAAAHELKKLNVTIKYGARVAETRTTPEGKTHVVLSTGEALSTDLYLPTTGLLPNTEYLPGRYLSADAGYRRVLVDEFLRVQDARDAWACGDVVSKPRAGFLITQKQAANVARNVELALAGREPAVAKDPPADIFACSVGRDRGAGRINSIRLPSFAVWLAKGRTLGMQRVQGYVDGSVA</sequence>
<dbReference type="GO" id="GO:0005737">
    <property type="term" value="C:cytoplasm"/>
    <property type="evidence" value="ECO:0007669"/>
    <property type="project" value="TreeGrafter"/>
</dbReference>
<evidence type="ECO:0000259" key="6">
    <source>
        <dbReference type="Pfam" id="PF07992"/>
    </source>
</evidence>
<evidence type="ECO:0000256" key="3">
    <source>
        <dbReference type="ARBA" id="ARBA00022827"/>
    </source>
</evidence>
<evidence type="ECO:0000256" key="4">
    <source>
        <dbReference type="ARBA" id="ARBA00023002"/>
    </source>
</evidence>
<dbReference type="Pfam" id="PF07992">
    <property type="entry name" value="Pyr_redox_2"/>
    <property type="match status" value="1"/>
</dbReference>
<reference evidence="7 8" key="1">
    <citation type="journal article" date="2011" name="Nat. Biotechnol.">
        <title>Comparative genomic analysis of the thermophilic biomass-degrading fungi Myceliophthora thermophila and Thielavia terrestris.</title>
        <authorList>
            <person name="Berka R.M."/>
            <person name="Grigoriev I.V."/>
            <person name="Otillar R."/>
            <person name="Salamov A."/>
            <person name="Grimwood J."/>
            <person name="Reid I."/>
            <person name="Ishmael N."/>
            <person name="John T."/>
            <person name="Darmond C."/>
            <person name="Moisan M.-C."/>
            <person name="Henrissat B."/>
            <person name="Coutinho P.M."/>
            <person name="Lombard V."/>
            <person name="Natvig D.O."/>
            <person name="Lindquist E."/>
            <person name="Schmutz J."/>
            <person name="Lucas S."/>
            <person name="Harris P."/>
            <person name="Powlowski J."/>
            <person name="Bellemare A."/>
            <person name="Taylor D."/>
            <person name="Butler G."/>
            <person name="de Vries R.P."/>
            <person name="Allijn I.E."/>
            <person name="van den Brink J."/>
            <person name="Ushinsky S."/>
            <person name="Storms R."/>
            <person name="Powell A.J."/>
            <person name="Paulsen I.T."/>
            <person name="Elbourne L.D.H."/>
            <person name="Baker S.E."/>
            <person name="Magnuson J."/>
            <person name="LaBoissiere S."/>
            <person name="Clutterbuck A.J."/>
            <person name="Martinez D."/>
            <person name="Wogulis M."/>
            <person name="de Leon A.L."/>
            <person name="Rey M.W."/>
            <person name="Tsang A."/>
        </authorList>
    </citation>
    <scope>NUCLEOTIDE SEQUENCE [LARGE SCALE GENOMIC DNA]</scope>
    <source>
        <strain evidence="8">ATCC 38088 / NRRL 8126</strain>
    </source>
</reference>
<feature type="signal peptide" evidence="5">
    <location>
        <begin position="1"/>
        <end position="20"/>
    </location>
</feature>
<dbReference type="PANTHER" id="PTHR43735:SF3">
    <property type="entry name" value="FERROPTOSIS SUPPRESSOR PROTEIN 1"/>
    <property type="match status" value="1"/>
</dbReference>
<evidence type="ECO:0000256" key="5">
    <source>
        <dbReference type="SAM" id="SignalP"/>
    </source>
</evidence>
<accession>G2RDP1</accession>
<keyword evidence="5" id="KW-0732">Signal</keyword>
<keyword evidence="3" id="KW-0274">FAD</keyword>
<proteinExistence type="inferred from homology"/>
<dbReference type="Proteomes" id="UP000008181">
    <property type="component" value="Chromosome 5"/>
</dbReference>
<evidence type="ECO:0000313" key="7">
    <source>
        <dbReference type="EMBL" id="AEO70826.1"/>
    </source>
</evidence>
<evidence type="ECO:0000256" key="2">
    <source>
        <dbReference type="ARBA" id="ARBA00022630"/>
    </source>
</evidence>
<dbReference type="Gene3D" id="3.50.50.100">
    <property type="match status" value="1"/>
</dbReference>
<dbReference type="PRINTS" id="PR00368">
    <property type="entry name" value="FADPNR"/>
</dbReference>
<dbReference type="eggNOG" id="KOG2495">
    <property type="taxonomic scope" value="Eukaryota"/>
</dbReference>
<feature type="chain" id="PRO_5003436512" description="FAD/NAD(P)-binding domain-containing protein" evidence="5">
    <location>
        <begin position="21"/>
        <end position="373"/>
    </location>
</feature>
<feature type="domain" description="FAD/NAD(P)-binding" evidence="6">
    <location>
        <begin position="4"/>
        <end position="290"/>
    </location>
</feature>
<dbReference type="GO" id="GO:0004174">
    <property type="term" value="F:electron-transferring-flavoprotein dehydrogenase activity"/>
    <property type="evidence" value="ECO:0007669"/>
    <property type="project" value="TreeGrafter"/>
</dbReference>
<name>G2RDP1_THETT</name>
<evidence type="ECO:0000256" key="1">
    <source>
        <dbReference type="ARBA" id="ARBA00006442"/>
    </source>
</evidence>
<keyword evidence="2" id="KW-0285">Flavoprotein</keyword>
<dbReference type="PANTHER" id="PTHR43735">
    <property type="entry name" value="APOPTOSIS-INDUCING FACTOR 1"/>
    <property type="match status" value="1"/>
</dbReference>
<dbReference type="OrthoDB" id="202203at2759"/>
<dbReference type="GeneID" id="11519394"/>
<keyword evidence="8" id="KW-1185">Reference proteome</keyword>
<dbReference type="EMBL" id="CP003013">
    <property type="protein sequence ID" value="AEO70826.1"/>
    <property type="molecule type" value="Genomic_DNA"/>
</dbReference>
<dbReference type="InterPro" id="IPR023753">
    <property type="entry name" value="FAD/NAD-binding_dom"/>
</dbReference>
<dbReference type="HOGENOM" id="CLU_019845_6_2_1"/>